<accession>A0AAU7M5X1</accession>
<evidence type="ECO:0000313" key="1">
    <source>
        <dbReference type="EMBL" id="XBP92957.1"/>
    </source>
</evidence>
<evidence type="ECO:0008006" key="3">
    <source>
        <dbReference type="Google" id="ProtNLM"/>
    </source>
</evidence>
<gene>
    <name evidence="2" type="ORF">ABUL08_25790</name>
    <name evidence="1" type="ORF">VK199_25710</name>
</gene>
<proteinExistence type="predicted"/>
<reference evidence="1" key="1">
    <citation type="submission" date="2024-01" db="EMBL/GenBank/DDBJ databases">
        <title>The genome sequence of Micromonospora mangrovi CCTCC AA 2012012.</title>
        <authorList>
            <person name="Gao J."/>
        </authorList>
    </citation>
    <scope>NUCLEOTIDE SEQUENCE</scope>
    <source>
        <strain evidence="1">CCTCC AA 2012012</strain>
    </source>
</reference>
<dbReference type="EMBL" id="CP157762">
    <property type="protein sequence ID" value="XBP92957.1"/>
    <property type="molecule type" value="Genomic_DNA"/>
</dbReference>
<dbReference type="RefSeq" id="WP_350932581.1">
    <property type="nucleotide sequence ID" value="NZ_CP157762.1"/>
</dbReference>
<reference evidence="2" key="2">
    <citation type="submission" date="2024-06" db="EMBL/GenBank/DDBJ databases">
        <title>Micromonospora mangrovi CCTCC AA 2012012 genome sequences.</title>
        <authorList>
            <person name="Gao J."/>
        </authorList>
    </citation>
    <scope>NUCLEOTIDE SEQUENCE</scope>
    <source>
        <strain evidence="2">CCTCC AA 2012012</strain>
    </source>
</reference>
<protein>
    <recommendedName>
        <fullName evidence="3">Minor tail protein</fullName>
    </recommendedName>
</protein>
<evidence type="ECO:0000313" key="2">
    <source>
        <dbReference type="EMBL" id="XCH73654.1"/>
    </source>
</evidence>
<dbReference type="AlphaFoldDB" id="A0AAU7M5X1"/>
<sequence length="305" mass="32154">MAETSYPNPGVTELQHERLLGRALPSGLLGHPDDQALVYADNTGTREIRIRASRQGVVEGYGWANDAAVITKTLAANTSGSTRVDLVVLRLNRSTWSVTVQIVQGTPGAGAPAATRNPSTGSGTTYEIELATVTVANNVTTLAGSTVTDKAWYLNEDGQILCESDRRPPHHPGRSAFEVDTGRWILSDGTNWRNAVDDSGVLAVPLLTGFSATENNLQRRGGVCVLNLKVQRTNAAFPAGAITKVANVPSGFAPTFPVQSAVLWWSGGLPAGLRVTSAGIYVVTPAGVTVGEDRTVDGSLVWHAT</sequence>
<dbReference type="EMBL" id="CP159342">
    <property type="protein sequence ID" value="XCH73654.1"/>
    <property type="molecule type" value="Genomic_DNA"/>
</dbReference>
<name>A0AAU7M5X1_9ACTN</name>
<organism evidence="1">
    <name type="scientific">Micromonospora sp. CCTCC AA 2012012</name>
    <dbReference type="NCBI Taxonomy" id="3111921"/>
    <lineage>
        <taxon>Bacteria</taxon>
        <taxon>Bacillati</taxon>
        <taxon>Actinomycetota</taxon>
        <taxon>Actinomycetes</taxon>
        <taxon>Micromonosporales</taxon>
        <taxon>Micromonosporaceae</taxon>
        <taxon>Micromonospora</taxon>
    </lineage>
</organism>